<name>A0A5D0RB69_9FLAO</name>
<accession>A0A5D0RB69</accession>
<protein>
    <submittedName>
        <fullName evidence="1">Uncharacterized protein</fullName>
    </submittedName>
</protein>
<sequence length="195" mass="20781">MKLTAIIQFLTFVTALLPLGTQDELAKGNISAQDAAVYIRKQVTAGGNTIKLIDGKTEEVVGLTNIAGNKLDDYRNLIIESISFKYATDATVTDAAAVSYITSDVPLALRNAELVLIQGNRTPINIPIMSLISGKNSSPSSVDGDRFKLMVWALIREGQKFDLNIELPEGAALGTGNHFVEVGLFGAQTALKASA</sequence>
<dbReference type="Proteomes" id="UP000323720">
    <property type="component" value="Unassembled WGS sequence"/>
</dbReference>
<evidence type="ECO:0000313" key="2">
    <source>
        <dbReference type="Proteomes" id="UP000323720"/>
    </source>
</evidence>
<dbReference type="RefSeq" id="WP_148402067.1">
    <property type="nucleotide sequence ID" value="NZ_VSKK01000001.1"/>
</dbReference>
<evidence type="ECO:0000313" key="1">
    <source>
        <dbReference type="EMBL" id="TYB78329.1"/>
    </source>
</evidence>
<keyword evidence="2" id="KW-1185">Reference proteome</keyword>
<gene>
    <name evidence="1" type="ORF">ES674_00685</name>
</gene>
<reference evidence="1 2" key="1">
    <citation type="submission" date="2019-08" db="EMBL/GenBank/DDBJ databases">
        <title>Genomes of Antarctic Bizionia species.</title>
        <authorList>
            <person name="Bowman J.P."/>
        </authorList>
    </citation>
    <scope>NUCLEOTIDE SEQUENCE [LARGE SCALE GENOMIC DNA]</scope>
    <source>
        <strain evidence="1 2">ADA-4</strain>
    </source>
</reference>
<proteinExistence type="predicted"/>
<organism evidence="1 2">
    <name type="scientific">Bizionia myxarmorum</name>
    <dbReference type="NCBI Taxonomy" id="291186"/>
    <lineage>
        <taxon>Bacteria</taxon>
        <taxon>Pseudomonadati</taxon>
        <taxon>Bacteroidota</taxon>
        <taxon>Flavobacteriia</taxon>
        <taxon>Flavobacteriales</taxon>
        <taxon>Flavobacteriaceae</taxon>
        <taxon>Bizionia</taxon>
    </lineage>
</organism>
<dbReference type="EMBL" id="VSKK01000001">
    <property type="protein sequence ID" value="TYB78329.1"/>
    <property type="molecule type" value="Genomic_DNA"/>
</dbReference>
<comment type="caution">
    <text evidence="1">The sequence shown here is derived from an EMBL/GenBank/DDBJ whole genome shotgun (WGS) entry which is preliminary data.</text>
</comment>
<dbReference type="AlphaFoldDB" id="A0A5D0RB69"/>